<dbReference type="AlphaFoldDB" id="A0A9D1X5C4"/>
<accession>A0A9D1X5C4</accession>
<evidence type="ECO:0000313" key="1">
    <source>
        <dbReference type="EMBL" id="HIX72766.1"/>
    </source>
</evidence>
<dbReference type="Pfam" id="PF09581">
    <property type="entry name" value="Spore_III_AF"/>
    <property type="match status" value="1"/>
</dbReference>
<evidence type="ECO:0000313" key="2">
    <source>
        <dbReference type="Proteomes" id="UP000886805"/>
    </source>
</evidence>
<name>A0A9D1X5C4_9FIRM</name>
<dbReference type="Proteomes" id="UP000886805">
    <property type="component" value="Unassembled WGS sequence"/>
</dbReference>
<dbReference type="InterPro" id="IPR014245">
    <property type="entry name" value="Spore_III_AF"/>
</dbReference>
<comment type="caution">
    <text evidence="1">The sequence shown here is derived from an EMBL/GenBank/DDBJ whole genome shotgun (WGS) entry which is preliminary data.</text>
</comment>
<sequence length="166" mass="19309">MEYLKEWLKTILYMNVLLLVCDGFVKNTKYESYLKFFSGFLMMLCLLKPVIDIAGAGKYMDASYIINQMKNEWEVIAGSGDLRDMKDDIQKEYDDAIEEQVTDLGTAYHIIVTDVRVRWENDASAVRELSVEGEETDGTPQIHEFREALEEFYHLDDDRIAITIRD</sequence>
<proteinExistence type="predicted"/>
<gene>
    <name evidence="1" type="ORF">H9849_07055</name>
</gene>
<reference evidence="1" key="1">
    <citation type="journal article" date="2021" name="PeerJ">
        <title>Extensive microbial diversity within the chicken gut microbiome revealed by metagenomics and culture.</title>
        <authorList>
            <person name="Gilroy R."/>
            <person name="Ravi A."/>
            <person name="Getino M."/>
            <person name="Pursley I."/>
            <person name="Horton D.L."/>
            <person name="Alikhan N.F."/>
            <person name="Baker D."/>
            <person name="Gharbi K."/>
            <person name="Hall N."/>
            <person name="Watson M."/>
            <person name="Adriaenssens E.M."/>
            <person name="Foster-Nyarko E."/>
            <person name="Jarju S."/>
            <person name="Secka A."/>
            <person name="Antonio M."/>
            <person name="Oren A."/>
            <person name="Chaudhuri R.R."/>
            <person name="La Ragione R."/>
            <person name="Hildebrand F."/>
            <person name="Pallen M.J."/>
        </authorList>
    </citation>
    <scope>NUCLEOTIDE SEQUENCE</scope>
    <source>
        <strain evidence="1">ChiSxjej3B15-1167</strain>
    </source>
</reference>
<organism evidence="1 2">
    <name type="scientific">Candidatus Anaerobutyricum stercoripullorum</name>
    <dbReference type="NCBI Taxonomy" id="2838456"/>
    <lineage>
        <taxon>Bacteria</taxon>
        <taxon>Bacillati</taxon>
        <taxon>Bacillota</taxon>
        <taxon>Clostridia</taxon>
        <taxon>Lachnospirales</taxon>
        <taxon>Lachnospiraceae</taxon>
        <taxon>Anaerobutyricum</taxon>
    </lineage>
</organism>
<dbReference type="EMBL" id="DXEQ01000212">
    <property type="protein sequence ID" value="HIX72766.1"/>
    <property type="molecule type" value="Genomic_DNA"/>
</dbReference>
<reference evidence="1" key="2">
    <citation type="submission" date="2021-04" db="EMBL/GenBank/DDBJ databases">
        <authorList>
            <person name="Gilroy R."/>
        </authorList>
    </citation>
    <scope>NUCLEOTIDE SEQUENCE</scope>
    <source>
        <strain evidence="1">ChiSxjej3B15-1167</strain>
    </source>
</reference>
<protein>
    <submittedName>
        <fullName evidence="1">Stage III sporulation protein AF</fullName>
    </submittedName>
</protein>